<proteinExistence type="predicted"/>
<evidence type="ECO:0000313" key="4">
    <source>
        <dbReference type="EMBL" id="KRK72987.1"/>
    </source>
</evidence>
<dbReference type="GO" id="GO:0000976">
    <property type="term" value="F:transcription cis-regulatory region binding"/>
    <property type="evidence" value="ECO:0007669"/>
    <property type="project" value="TreeGrafter"/>
</dbReference>
<dbReference type="Pfam" id="PF00440">
    <property type="entry name" value="TetR_N"/>
    <property type="match status" value="1"/>
</dbReference>
<keyword evidence="5" id="KW-1185">Reference proteome</keyword>
<name>A0A0R1JPF3_9LACO</name>
<feature type="DNA-binding region" description="H-T-H motif" evidence="2">
    <location>
        <begin position="28"/>
        <end position="47"/>
    </location>
</feature>
<accession>A0A0R1JPF3</accession>
<gene>
    <name evidence="4" type="ORF">FD30_GL000935</name>
</gene>
<dbReference type="STRING" id="1423773.FD30_GL000935"/>
<dbReference type="PATRIC" id="fig|1423773.3.peg.962"/>
<reference evidence="4 5" key="1">
    <citation type="journal article" date="2015" name="Genome Announc.">
        <title>Expanding the biotechnology potential of lactobacilli through comparative genomics of 213 strains and associated genera.</title>
        <authorList>
            <person name="Sun Z."/>
            <person name="Harris H.M."/>
            <person name="McCann A."/>
            <person name="Guo C."/>
            <person name="Argimon S."/>
            <person name="Zhang W."/>
            <person name="Yang X."/>
            <person name="Jeffery I.B."/>
            <person name="Cooney J.C."/>
            <person name="Kagawa T.F."/>
            <person name="Liu W."/>
            <person name="Song Y."/>
            <person name="Salvetti E."/>
            <person name="Wrobel A."/>
            <person name="Rasinkangas P."/>
            <person name="Parkhill J."/>
            <person name="Rea M.C."/>
            <person name="O'Sullivan O."/>
            <person name="Ritari J."/>
            <person name="Douillard F.P."/>
            <person name="Paul Ross R."/>
            <person name="Yang R."/>
            <person name="Briner A.E."/>
            <person name="Felis G.E."/>
            <person name="de Vos W.M."/>
            <person name="Barrangou R."/>
            <person name="Klaenhammer T.R."/>
            <person name="Caufield P.W."/>
            <person name="Cui Y."/>
            <person name="Zhang H."/>
            <person name="O'Toole P.W."/>
        </authorList>
    </citation>
    <scope>NUCLEOTIDE SEQUENCE [LARGE SCALE GENOMIC DNA]</scope>
    <source>
        <strain evidence="4 5">DSM 19117</strain>
    </source>
</reference>
<comment type="caution">
    <text evidence="4">The sequence shown here is derived from an EMBL/GenBank/DDBJ whole genome shotgun (WGS) entry which is preliminary data.</text>
</comment>
<dbReference type="Gene3D" id="1.10.357.10">
    <property type="entry name" value="Tetracycline Repressor, domain 2"/>
    <property type="match status" value="1"/>
</dbReference>
<dbReference type="InterPro" id="IPR050109">
    <property type="entry name" value="HTH-type_TetR-like_transc_reg"/>
</dbReference>
<dbReference type="SUPFAM" id="SSF46689">
    <property type="entry name" value="Homeodomain-like"/>
    <property type="match status" value="1"/>
</dbReference>
<dbReference type="PANTHER" id="PTHR30055">
    <property type="entry name" value="HTH-TYPE TRANSCRIPTIONAL REGULATOR RUTR"/>
    <property type="match status" value="1"/>
</dbReference>
<dbReference type="PANTHER" id="PTHR30055:SF226">
    <property type="entry name" value="HTH-TYPE TRANSCRIPTIONAL REGULATOR PKSA"/>
    <property type="match status" value="1"/>
</dbReference>
<dbReference type="AlphaFoldDB" id="A0A0R1JPF3"/>
<dbReference type="EMBL" id="AZDT01000064">
    <property type="protein sequence ID" value="KRK72987.1"/>
    <property type="molecule type" value="Genomic_DNA"/>
</dbReference>
<dbReference type="InterPro" id="IPR001647">
    <property type="entry name" value="HTH_TetR"/>
</dbReference>
<dbReference type="PROSITE" id="PS50977">
    <property type="entry name" value="HTH_TETR_2"/>
    <property type="match status" value="1"/>
</dbReference>
<dbReference type="RefSeq" id="WP_056944922.1">
    <property type="nucleotide sequence ID" value="NZ_AZDT01000064.1"/>
</dbReference>
<evidence type="ECO:0000313" key="5">
    <source>
        <dbReference type="Proteomes" id="UP000051162"/>
    </source>
</evidence>
<dbReference type="GO" id="GO:0003700">
    <property type="term" value="F:DNA-binding transcription factor activity"/>
    <property type="evidence" value="ECO:0007669"/>
    <property type="project" value="TreeGrafter"/>
</dbReference>
<protein>
    <submittedName>
        <fullName evidence="4">Transcriptional regulator</fullName>
    </submittedName>
</protein>
<dbReference type="GeneID" id="84782036"/>
<evidence type="ECO:0000259" key="3">
    <source>
        <dbReference type="PROSITE" id="PS50977"/>
    </source>
</evidence>
<dbReference type="InterPro" id="IPR009057">
    <property type="entry name" value="Homeodomain-like_sf"/>
</dbReference>
<sequence>METNQTTDERILAAFSALILKYGYQGATTRKIAATAGINESTVFRHYQDKHSILTELVATYLQDIDQIDATFCPTGDIEVDLQHIADLYATFVRNHQAVFLLGLRDAYRFPEISHAVKQLPMRLKDRLTASFQEMVRIGEINARVDVKHEVSNFILINYGNVVFNAIYPHDDMGVPTAQFVAENVKTFAQHLK</sequence>
<organism evidence="4 5">
    <name type="scientific">Levilactobacillus namurensis DSM 19117</name>
    <dbReference type="NCBI Taxonomy" id="1423773"/>
    <lineage>
        <taxon>Bacteria</taxon>
        <taxon>Bacillati</taxon>
        <taxon>Bacillota</taxon>
        <taxon>Bacilli</taxon>
        <taxon>Lactobacillales</taxon>
        <taxon>Lactobacillaceae</taxon>
        <taxon>Levilactobacillus</taxon>
    </lineage>
</organism>
<dbReference type="PRINTS" id="PR00455">
    <property type="entry name" value="HTHTETR"/>
</dbReference>
<feature type="domain" description="HTH tetR-type" evidence="3">
    <location>
        <begin position="5"/>
        <end position="65"/>
    </location>
</feature>
<dbReference type="SUPFAM" id="SSF48498">
    <property type="entry name" value="Tetracyclin repressor-like, C-terminal domain"/>
    <property type="match status" value="1"/>
</dbReference>
<keyword evidence="1 2" id="KW-0238">DNA-binding</keyword>
<evidence type="ECO:0000256" key="1">
    <source>
        <dbReference type="ARBA" id="ARBA00023125"/>
    </source>
</evidence>
<dbReference type="InterPro" id="IPR036271">
    <property type="entry name" value="Tet_transcr_reg_TetR-rel_C_sf"/>
</dbReference>
<dbReference type="Proteomes" id="UP000051162">
    <property type="component" value="Unassembled WGS sequence"/>
</dbReference>
<evidence type="ECO:0000256" key="2">
    <source>
        <dbReference type="PROSITE-ProRule" id="PRU00335"/>
    </source>
</evidence>
<dbReference type="OrthoDB" id="277085at2"/>